<feature type="compositionally biased region" description="Polar residues" evidence="1">
    <location>
        <begin position="1"/>
        <end position="10"/>
    </location>
</feature>
<proteinExistence type="predicted"/>
<gene>
    <name evidence="3" type="ORF">TeGR_g12956</name>
</gene>
<comment type="caution">
    <text evidence="3">The sequence shown here is derived from an EMBL/GenBank/DDBJ whole genome shotgun (WGS) entry which is preliminary data.</text>
</comment>
<dbReference type="EMBL" id="BRYB01001510">
    <property type="protein sequence ID" value="GMI27394.1"/>
    <property type="molecule type" value="Genomic_DNA"/>
</dbReference>
<dbReference type="PANTHER" id="PTHR40057">
    <property type="entry name" value="SLR1162 PROTEIN"/>
    <property type="match status" value="1"/>
</dbReference>
<evidence type="ECO:0000313" key="4">
    <source>
        <dbReference type="Proteomes" id="UP001165060"/>
    </source>
</evidence>
<dbReference type="InterPro" id="IPR011008">
    <property type="entry name" value="Dimeric_a/b-barrel"/>
</dbReference>
<dbReference type="Gene3D" id="3.30.70.100">
    <property type="match status" value="1"/>
</dbReference>
<evidence type="ECO:0008006" key="5">
    <source>
        <dbReference type="Google" id="ProtNLM"/>
    </source>
</evidence>
<protein>
    <recommendedName>
        <fullName evidence="5">ABM domain-containing protein</fullName>
    </recommendedName>
</protein>
<dbReference type="PANTHER" id="PTHR40057:SF1">
    <property type="entry name" value="SLR1162 PROTEIN"/>
    <property type="match status" value="1"/>
</dbReference>
<feature type="transmembrane region" description="Helical" evidence="2">
    <location>
        <begin position="181"/>
        <end position="205"/>
    </location>
</feature>
<name>A0ABQ6MKA3_9STRA</name>
<evidence type="ECO:0000256" key="2">
    <source>
        <dbReference type="SAM" id="Phobius"/>
    </source>
</evidence>
<dbReference type="SUPFAM" id="SSF54909">
    <property type="entry name" value="Dimeric alpha+beta barrel"/>
    <property type="match status" value="1"/>
</dbReference>
<keyword evidence="2" id="KW-0472">Membrane</keyword>
<accession>A0ABQ6MKA3</accession>
<dbReference type="Proteomes" id="UP001165060">
    <property type="component" value="Unassembled WGS sequence"/>
</dbReference>
<feature type="region of interest" description="Disordered" evidence="1">
    <location>
        <begin position="1"/>
        <end position="22"/>
    </location>
</feature>
<evidence type="ECO:0000313" key="3">
    <source>
        <dbReference type="EMBL" id="GMI27394.1"/>
    </source>
</evidence>
<evidence type="ECO:0000256" key="1">
    <source>
        <dbReference type="SAM" id="MobiDB-lite"/>
    </source>
</evidence>
<reference evidence="3 4" key="1">
    <citation type="journal article" date="2023" name="Commun. Biol.">
        <title>Genome analysis of Parmales, the sister group of diatoms, reveals the evolutionary specialization of diatoms from phago-mixotrophs to photoautotrophs.</title>
        <authorList>
            <person name="Ban H."/>
            <person name="Sato S."/>
            <person name="Yoshikawa S."/>
            <person name="Yamada K."/>
            <person name="Nakamura Y."/>
            <person name="Ichinomiya M."/>
            <person name="Sato N."/>
            <person name="Blanc-Mathieu R."/>
            <person name="Endo H."/>
            <person name="Kuwata A."/>
            <person name="Ogata H."/>
        </authorList>
    </citation>
    <scope>NUCLEOTIDE SEQUENCE [LARGE SCALE GENOMIC DNA]</scope>
</reference>
<organism evidence="3 4">
    <name type="scientific">Tetraparma gracilis</name>
    <dbReference type="NCBI Taxonomy" id="2962635"/>
    <lineage>
        <taxon>Eukaryota</taxon>
        <taxon>Sar</taxon>
        <taxon>Stramenopiles</taxon>
        <taxon>Ochrophyta</taxon>
        <taxon>Bolidophyceae</taxon>
        <taxon>Parmales</taxon>
        <taxon>Triparmaceae</taxon>
        <taxon>Tetraparma</taxon>
    </lineage>
</organism>
<keyword evidence="2" id="KW-1133">Transmembrane helix</keyword>
<dbReference type="InterPro" id="IPR038762">
    <property type="entry name" value="ABM_predict"/>
</dbReference>
<keyword evidence="4" id="KW-1185">Reference proteome</keyword>
<feature type="transmembrane region" description="Helical" evidence="2">
    <location>
        <begin position="217"/>
        <end position="240"/>
    </location>
</feature>
<keyword evidence="2" id="KW-0812">Transmembrane</keyword>
<sequence length="246" mass="27423">MPRQQVTVSPSARAGSPAFHNITQSDGWDMDKVVNEVASADTHLLATEDGAPPPVTVSLRQKVRKSKEAEYNEWQEGILEANKAMDGFLGATIIREEDQDDPDLQLYVVIIRYSSIQTAQAWNGSELRAEWISRLRDVTGEVTTGAATTSFDTYPTFTNVFNSSSSSSKSKWSAFWVARRTWLLIWLQVYSLVQVFGYLLPLVLGRTWENLPPLVKLFIDTGCTTLAMDLVAMPIVFGLAKRVGFI</sequence>